<reference evidence="3" key="1">
    <citation type="journal article" date="2019" name="Int. J. Syst. Evol. Microbiol.">
        <title>The Global Catalogue of Microorganisms (GCM) 10K type strain sequencing project: providing services to taxonomists for standard genome sequencing and annotation.</title>
        <authorList>
            <consortium name="The Broad Institute Genomics Platform"/>
            <consortium name="The Broad Institute Genome Sequencing Center for Infectious Disease"/>
            <person name="Wu L."/>
            <person name="Ma J."/>
        </authorList>
    </citation>
    <scope>NUCLEOTIDE SEQUENCE [LARGE SCALE GENOMIC DNA]</scope>
    <source>
        <strain evidence="3">NBRC 111981</strain>
    </source>
</reference>
<organism evidence="2 3">
    <name type="scientific">Dyella flagellata</name>
    <dbReference type="NCBI Taxonomy" id="1867833"/>
    <lineage>
        <taxon>Bacteria</taxon>
        <taxon>Pseudomonadati</taxon>
        <taxon>Pseudomonadota</taxon>
        <taxon>Gammaproteobacteria</taxon>
        <taxon>Lysobacterales</taxon>
        <taxon>Rhodanobacteraceae</taxon>
        <taxon>Dyella</taxon>
    </lineage>
</organism>
<feature type="transmembrane region" description="Helical" evidence="1">
    <location>
        <begin position="6"/>
        <end position="26"/>
    </location>
</feature>
<evidence type="ECO:0000313" key="3">
    <source>
        <dbReference type="Proteomes" id="UP001156627"/>
    </source>
</evidence>
<keyword evidence="3" id="KW-1185">Reference proteome</keyword>
<protein>
    <recommendedName>
        <fullName evidence="4">Type II secretory pathway, pseudopilin PulG</fullName>
    </recommendedName>
</protein>
<keyword evidence="1" id="KW-0812">Transmembrane</keyword>
<evidence type="ECO:0000256" key="1">
    <source>
        <dbReference type="SAM" id="Phobius"/>
    </source>
</evidence>
<accession>A0ABQ5X6H1</accession>
<evidence type="ECO:0000313" key="2">
    <source>
        <dbReference type="EMBL" id="GLQ86633.1"/>
    </source>
</evidence>
<gene>
    <name evidence="2" type="ORF">GCM10007898_01990</name>
</gene>
<dbReference type="Proteomes" id="UP001156627">
    <property type="component" value="Unassembled WGS sequence"/>
</dbReference>
<keyword evidence="1" id="KW-1133">Transmembrane helix</keyword>
<dbReference type="RefSeq" id="WP_284330029.1">
    <property type="nucleotide sequence ID" value="NZ_BSOA01000002.1"/>
</dbReference>
<dbReference type="EMBL" id="BSOA01000002">
    <property type="protein sequence ID" value="GLQ86633.1"/>
    <property type="molecule type" value="Genomic_DNA"/>
</dbReference>
<comment type="caution">
    <text evidence="2">The sequence shown here is derived from an EMBL/GenBank/DDBJ whole genome shotgun (WGS) entry which is preliminary data.</text>
</comment>
<keyword evidence="1" id="KW-0472">Membrane</keyword>
<evidence type="ECO:0008006" key="4">
    <source>
        <dbReference type="Google" id="ProtNLM"/>
    </source>
</evidence>
<sequence>MNAGRVLLIVASIAMAGAVWGGLCVLGSPMHQRALRLDDQRLSSLGFLSSNVHGYWERHHVLPDDISAMDVAARWKQDPVTGKPYVYEKLDNGSYHLCAMFALAYDGEGTGENRLPRYVPMGTGWQHPAGAHCFRFQAASLDMPNG</sequence>
<name>A0ABQ5X6H1_9GAMM</name>
<proteinExistence type="predicted"/>